<evidence type="ECO:0000313" key="1">
    <source>
        <dbReference type="EMBL" id="KAI4375000.1"/>
    </source>
</evidence>
<reference evidence="2" key="1">
    <citation type="journal article" date="2023" name="Front. Plant Sci.">
        <title>Chromosomal-level genome assembly of Melastoma candidum provides insights into trichome evolution.</title>
        <authorList>
            <person name="Zhong Y."/>
            <person name="Wu W."/>
            <person name="Sun C."/>
            <person name="Zou P."/>
            <person name="Liu Y."/>
            <person name="Dai S."/>
            <person name="Zhou R."/>
        </authorList>
    </citation>
    <scope>NUCLEOTIDE SEQUENCE [LARGE SCALE GENOMIC DNA]</scope>
</reference>
<proteinExistence type="predicted"/>
<comment type="caution">
    <text evidence="1">The sequence shown here is derived from an EMBL/GenBank/DDBJ whole genome shotgun (WGS) entry which is preliminary data.</text>
</comment>
<accession>A0ACB9R828</accession>
<evidence type="ECO:0000313" key="2">
    <source>
        <dbReference type="Proteomes" id="UP001057402"/>
    </source>
</evidence>
<sequence length="130" mass="14726">MLWTSPVKILHCISVCYLALFFQRRRCFPHGGATIRFPPLCDGQPFVGRNYWGTLSPHQEAMMANGPVRLWPKIATSKVWFSLTVSCQHNQDIQNNRCSGTDLPPNGRSEFQDEAGAYRPGRYIGTSRIP</sequence>
<name>A0ACB9R828_9MYRT</name>
<organism evidence="1 2">
    <name type="scientific">Melastoma candidum</name>
    <dbReference type="NCBI Taxonomy" id="119954"/>
    <lineage>
        <taxon>Eukaryota</taxon>
        <taxon>Viridiplantae</taxon>
        <taxon>Streptophyta</taxon>
        <taxon>Embryophyta</taxon>
        <taxon>Tracheophyta</taxon>
        <taxon>Spermatophyta</taxon>
        <taxon>Magnoliopsida</taxon>
        <taxon>eudicotyledons</taxon>
        <taxon>Gunneridae</taxon>
        <taxon>Pentapetalae</taxon>
        <taxon>rosids</taxon>
        <taxon>malvids</taxon>
        <taxon>Myrtales</taxon>
        <taxon>Melastomataceae</taxon>
        <taxon>Melastomatoideae</taxon>
        <taxon>Melastomateae</taxon>
        <taxon>Melastoma</taxon>
    </lineage>
</organism>
<gene>
    <name evidence="1" type="ORF">MLD38_012924</name>
</gene>
<dbReference type="EMBL" id="CM042883">
    <property type="protein sequence ID" value="KAI4375000.1"/>
    <property type="molecule type" value="Genomic_DNA"/>
</dbReference>
<dbReference type="Proteomes" id="UP001057402">
    <property type="component" value="Chromosome 4"/>
</dbReference>
<protein>
    <submittedName>
        <fullName evidence="1">Uncharacterized protein</fullName>
    </submittedName>
</protein>
<keyword evidence="2" id="KW-1185">Reference proteome</keyword>